<dbReference type="InterPro" id="IPR041633">
    <property type="entry name" value="Polbeta"/>
</dbReference>
<name>A0A7G5GT72_9BACT</name>
<keyword evidence="10" id="KW-1185">Reference proteome</keyword>
<evidence type="ECO:0000313" key="10">
    <source>
        <dbReference type="Proteomes" id="UP000515369"/>
    </source>
</evidence>
<evidence type="ECO:0000313" key="9">
    <source>
        <dbReference type="EMBL" id="QMW02064.1"/>
    </source>
</evidence>
<evidence type="ECO:0000259" key="8">
    <source>
        <dbReference type="Pfam" id="PF18765"/>
    </source>
</evidence>
<keyword evidence="4" id="KW-0479">Metal-binding</keyword>
<organism evidence="9 10">
    <name type="scientific">Spirosoma foliorum</name>
    <dbReference type="NCBI Taxonomy" id="2710596"/>
    <lineage>
        <taxon>Bacteria</taxon>
        <taxon>Pseudomonadati</taxon>
        <taxon>Bacteroidota</taxon>
        <taxon>Cytophagia</taxon>
        <taxon>Cytophagales</taxon>
        <taxon>Cytophagaceae</taxon>
        <taxon>Spirosoma</taxon>
    </lineage>
</organism>
<accession>A0A7G5GT72</accession>
<keyword evidence="5" id="KW-0547">Nucleotide-binding</keyword>
<keyword evidence="6" id="KW-0067">ATP-binding</keyword>
<evidence type="ECO:0000256" key="7">
    <source>
        <dbReference type="ARBA" id="ARBA00022842"/>
    </source>
</evidence>
<evidence type="ECO:0000256" key="6">
    <source>
        <dbReference type="ARBA" id="ARBA00022840"/>
    </source>
</evidence>
<proteinExistence type="predicted"/>
<dbReference type="Pfam" id="PF18765">
    <property type="entry name" value="Polbeta"/>
    <property type="match status" value="1"/>
</dbReference>
<dbReference type="RefSeq" id="WP_182459337.1">
    <property type="nucleotide sequence ID" value="NZ_CP059732.1"/>
</dbReference>
<dbReference type="KEGG" id="sfol:H3H32_29690"/>
<sequence>MELNKQIILQFIRRNRAQIRAFGVEKIGLFGSFVRDEQRPDSDIDLLVEYGIGQASFKNLMHLAFFFEDSLHRKIELVTPSSLSNRLKQYVVQEVEYVTLTD</sequence>
<dbReference type="EMBL" id="CP059732">
    <property type="protein sequence ID" value="QMW02064.1"/>
    <property type="molecule type" value="Genomic_DNA"/>
</dbReference>
<dbReference type="InterPro" id="IPR052038">
    <property type="entry name" value="Type-VII_TA_antitoxin"/>
</dbReference>
<dbReference type="Gene3D" id="3.30.460.10">
    <property type="entry name" value="Beta Polymerase, domain 2"/>
    <property type="match status" value="1"/>
</dbReference>
<evidence type="ECO:0000256" key="3">
    <source>
        <dbReference type="ARBA" id="ARBA00022695"/>
    </source>
</evidence>
<comment type="cofactor">
    <cofactor evidence="1">
        <name>Mg(2+)</name>
        <dbReference type="ChEBI" id="CHEBI:18420"/>
    </cofactor>
</comment>
<evidence type="ECO:0000256" key="2">
    <source>
        <dbReference type="ARBA" id="ARBA00022679"/>
    </source>
</evidence>
<protein>
    <submittedName>
        <fullName evidence="9">Nucleotidyltransferase family protein</fullName>
    </submittedName>
</protein>
<evidence type="ECO:0000256" key="1">
    <source>
        <dbReference type="ARBA" id="ARBA00001946"/>
    </source>
</evidence>
<dbReference type="AlphaFoldDB" id="A0A7G5GT72"/>
<dbReference type="GO" id="GO:0016779">
    <property type="term" value="F:nucleotidyltransferase activity"/>
    <property type="evidence" value="ECO:0007669"/>
    <property type="project" value="UniProtKB-KW"/>
</dbReference>
<dbReference type="InterPro" id="IPR043519">
    <property type="entry name" value="NT_sf"/>
</dbReference>
<feature type="domain" description="Polymerase beta nucleotidyltransferase" evidence="8">
    <location>
        <begin position="23"/>
        <end position="96"/>
    </location>
</feature>
<evidence type="ECO:0000256" key="5">
    <source>
        <dbReference type="ARBA" id="ARBA00022741"/>
    </source>
</evidence>
<reference evidence="9 10" key="1">
    <citation type="submission" date="2020-07" db="EMBL/GenBank/DDBJ databases">
        <title>Spirosoma foliorum sp. nov., isolated from the leaves on the Nejang mountain Korea, Republic of.</title>
        <authorList>
            <person name="Ho H."/>
            <person name="Lee Y.-J."/>
            <person name="Nurcahyanto D.-A."/>
            <person name="Kim S.-G."/>
        </authorList>
    </citation>
    <scope>NUCLEOTIDE SEQUENCE [LARGE SCALE GENOMIC DNA]</scope>
    <source>
        <strain evidence="9 10">PL0136</strain>
    </source>
</reference>
<dbReference type="PANTHER" id="PTHR33571">
    <property type="entry name" value="SSL8005 PROTEIN"/>
    <property type="match status" value="1"/>
</dbReference>
<keyword evidence="3" id="KW-0548">Nucleotidyltransferase</keyword>
<dbReference type="SUPFAM" id="SSF81301">
    <property type="entry name" value="Nucleotidyltransferase"/>
    <property type="match status" value="1"/>
</dbReference>
<keyword evidence="7" id="KW-0460">Magnesium</keyword>
<gene>
    <name evidence="9" type="ORF">H3H32_29690</name>
</gene>
<evidence type="ECO:0000256" key="4">
    <source>
        <dbReference type="ARBA" id="ARBA00022723"/>
    </source>
</evidence>
<keyword evidence="2 9" id="KW-0808">Transferase</keyword>
<dbReference type="Proteomes" id="UP000515369">
    <property type="component" value="Chromosome"/>
</dbReference>
<dbReference type="GO" id="GO:0005524">
    <property type="term" value="F:ATP binding"/>
    <property type="evidence" value="ECO:0007669"/>
    <property type="project" value="UniProtKB-KW"/>
</dbReference>
<dbReference type="PANTHER" id="PTHR33571:SF14">
    <property type="entry name" value="PROTEIN ADENYLYLTRANSFERASE MJ0435-RELATED"/>
    <property type="match status" value="1"/>
</dbReference>
<dbReference type="CDD" id="cd05403">
    <property type="entry name" value="NT_KNTase_like"/>
    <property type="match status" value="1"/>
</dbReference>
<dbReference type="GO" id="GO:0046872">
    <property type="term" value="F:metal ion binding"/>
    <property type="evidence" value="ECO:0007669"/>
    <property type="project" value="UniProtKB-KW"/>
</dbReference>